<dbReference type="PANTHER" id="PTHR48078:SF6">
    <property type="entry name" value="L-THREONINE DEHYDRATASE CATABOLIC TDCB"/>
    <property type="match status" value="1"/>
</dbReference>
<protein>
    <submittedName>
        <fullName evidence="5">Pyridoxal-phosphate dependent enzyme</fullName>
    </submittedName>
</protein>
<gene>
    <name evidence="5" type="ORF">ACFP3M_06060</name>
</gene>
<dbReference type="EMBL" id="JBHSPW010000002">
    <property type="protein sequence ID" value="MFC5892383.1"/>
    <property type="molecule type" value="Genomic_DNA"/>
</dbReference>
<keyword evidence="2" id="KW-0663">Pyridoxal phosphate</keyword>
<evidence type="ECO:0000256" key="2">
    <source>
        <dbReference type="ARBA" id="ARBA00022898"/>
    </source>
</evidence>
<keyword evidence="6" id="KW-1185">Reference proteome</keyword>
<evidence type="ECO:0000256" key="1">
    <source>
        <dbReference type="ARBA" id="ARBA00001933"/>
    </source>
</evidence>
<dbReference type="RefSeq" id="WP_345087681.1">
    <property type="nucleotide sequence ID" value="NZ_BAAAWG010000013.1"/>
</dbReference>
<comment type="caution">
    <text evidence="5">The sequence shown here is derived from an EMBL/GenBank/DDBJ whole genome shotgun (WGS) entry which is preliminary data.</text>
</comment>
<sequence length="353" mass="37628">MTNSPAPEVISPEAVRDIHALIGPHVRRTPLLRSKAPSSAEVYLKCENLQVTDSFKVRGALSALHGYRRFRPEVWRRIQDHGVVTCSSGNFAQGLAHATAELELEYTVVVPESIAAVKRTQIHHYNPKSQIVEVPYPIWRQTMVSSRHPGHPGFFLSSENNFYASLGIATIGLEILEDQPSVDAVLVPYGGGNLAYSLASFLREAGSAVRVYAVEVSTGAPLTASMRAGRPTDVPYEHSFVDGIGAGFVLPFQFHRVKDMLAGVFTVTPQEIAEALSSLAFTDKIVCEGAGAAAYAALRKYAPAHGWSRPCAIVSGGAIDPAVLLRTFTASLEPGIAGSSAAPLEAAVATPAG</sequence>
<dbReference type="PANTHER" id="PTHR48078">
    <property type="entry name" value="THREONINE DEHYDRATASE, MITOCHONDRIAL-RELATED"/>
    <property type="match status" value="1"/>
</dbReference>
<accession>A0ABW1FDH5</accession>
<keyword evidence="3" id="KW-0456">Lyase</keyword>
<evidence type="ECO:0000313" key="5">
    <source>
        <dbReference type="EMBL" id="MFC5892383.1"/>
    </source>
</evidence>
<dbReference type="InterPro" id="IPR050147">
    <property type="entry name" value="Ser/Thr_Dehydratase"/>
</dbReference>
<reference evidence="6" key="1">
    <citation type="journal article" date="2019" name="Int. J. Syst. Evol. Microbiol.">
        <title>The Global Catalogue of Microorganisms (GCM) 10K type strain sequencing project: providing services to taxonomists for standard genome sequencing and annotation.</title>
        <authorList>
            <consortium name="The Broad Institute Genomics Platform"/>
            <consortium name="The Broad Institute Genome Sequencing Center for Infectious Disease"/>
            <person name="Wu L."/>
            <person name="Ma J."/>
        </authorList>
    </citation>
    <scope>NUCLEOTIDE SEQUENCE [LARGE SCALE GENOMIC DNA]</scope>
    <source>
        <strain evidence="6">CGMCC 1.15809</strain>
    </source>
</reference>
<name>A0ABW1FDH5_9ACTN</name>
<dbReference type="InterPro" id="IPR036052">
    <property type="entry name" value="TrpB-like_PALP_sf"/>
</dbReference>
<dbReference type="Gene3D" id="3.40.50.1100">
    <property type="match status" value="2"/>
</dbReference>
<proteinExistence type="predicted"/>
<evidence type="ECO:0000256" key="3">
    <source>
        <dbReference type="ARBA" id="ARBA00023239"/>
    </source>
</evidence>
<evidence type="ECO:0000259" key="4">
    <source>
        <dbReference type="Pfam" id="PF00291"/>
    </source>
</evidence>
<organism evidence="5 6">
    <name type="scientific">Streptomyces ramulosus</name>
    <dbReference type="NCBI Taxonomy" id="47762"/>
    <lineage>
        <taxon>Bacteria</taxon>
        <taxon>Bacillati</taxon>
        <taxon>Actinomycetota</taxon>
        <taxon>Actinomycetes</taxon>
        <taxon>Kitasatosporales</taxon>
        <taxon>Streptomycetaceae</taxon>
        <taxon>Streptomyces</taxon>
    </lineage>
</organism>
<comment type="cofactor">
    <cofactor evidence="1">
        <name>pyridoxal 5'-phosphate</name>
        <dbReference type="ChEBI" id="CHEBI:597326"/>
    </cofactor>
</comment>
<feature type="domain" description="Tryptophan synthase beta chain-like PALP" evidence="4">
    <location>
        <begin position="24"/>
        <end position="315"/>
    </location>
</feature>
<dbReference type="SUPFAM" id="SSF53686">
    <property type="entry name" value="Tryptophan synthase beta subunit-like PLP-dependent enzymes"/>
    <property type="match status" value="1"/>
</dbReference>
<dbReference type="InterPro" id="IPR001926">
    <property type="entry name" value="TrpB-like_PALP"/>
</dbReference>
<evidence type="ECO:0000313" key="6">
    <source>
        <dbReference type="Proteomes" id="UP001596241"/>
    </source>
</evidence>
<dbReference type="Proteomes" id="UP001596241">
    <property type="component" value="Unassembled WGS sequence"/>
</dbReference>
<dbReference type="Pfam" id="PF00291">
    <property type="entry name" value="PALP"/>
    <property type="match status" value="1"/>
</dbReference>